<organism evidence="2 3">
    <name type="scientific">Silicimonas algicola</name>
    <dbReference type="NCBI Taxonomy" id="1826607"/>
    <lineage>
        <taxon>Bacteria</taxon>
        <taxon>Pseudomonadati</taxon>
        <taxon>Pseudomonadota</taxon>
        <taxon>Alphaproteobacteria</taxon>
        <taxon>Rhodobacterales</taxon>
        <taxon>Paracoccaceae</taxon>
    </lineage>
</organism>
<dbReference type="RefSeq" id="WP_241239860.1">
    <property type="nucleotide sequence ID" value="NZ_CP034588.1"/>
</dbReference>
<dbReference type="PROSITE" id="PS51257">
    <property type="entry name" value="PROKAR_LIPOPROTEIN"/>
    <property type="match status" value="1"/>
</dbReference>
<sequence>MPSLFRKFSAAVFLILSACGLTRCAPEPIDSAQVEALYSAPLPPPEGPLSVYFIGHSLVGRTMPAMLAQLAGEGHRYDSQLGWGAELQAHWEPDVPLEGGETENAHPRFREAHEAADSGDYDAVVLTEKIGLESSIKYHDSWRYLALWTKAAREANPGVRVYLYETWHDRDRDDWLARLDGDLARLWEREIIDRALADEEIGGPIHVIPGGQVMAAMARALEAEGGVERLADVSELFKDAIHFNDLGAYLMALTHYAVLYGRSPEGLPFRLMREDGTPADAPSEEAARLMQRVVWEVVRGYARTGVASG</sequence>
<keyword evidence="1" id="KW-0732">Signal</keyword>
<name>A0A316GAE7_9RHOB</name>
<evidence type="ECO:0000313" key="2">
    <source>
        <dbReference type="EMBL" id="PWK56986.1"/>
    </source>
</evidence>
<comment type="caution">
    <text evidence="2">The sequence shown here is derived from an EMBL/GenBank/DDBJ whole genome shotgun (WGS) entry which is preliminary data.</text>
</comment>
<dbReference type="EMBL" id="QGGV01000003">
    <property type="protein sequence ID" value="PWK56986.1"/>
    <property type="molecule type" value="Genomic_DNA"/>
</dbReference>
<proteinExistence type="predicted"/>
<dbReference type="AlphaFoldDB" id="A0A316GAE7"/>
<feature type="chain" id="PRO_5016292053" description="DUF4886 domain-containing protein" evidence="1">
    <location>
        <begin position="25"/>
        <end position="309"/>
    </location>
</feature>
<accession>A0A316GAE7</accession>
<evidence type="ECO:0000256" key="1">
    <source>
        <dbReference type="SAM" id="SignalP"/>
    </source>
</evidence>
<dbReference type="GO" id="GO:0016788">
    <property type="term" value="F:hydrolase activity, acting on ester bonds"/>
    <property type="evidence" value="ECO:0007669"/>
    <property type="project" value="UniProtKB-ARBA"/>
</dbReference>
<gene>
    <name evidence="2" type="ORF">C8D95_103222</name>
</gene>
<feature type="signal peptide" evidence="1">
    <location>
        <begin position="1"/>
        <end position="24"/>
    </location>
</feature>
<dbReference type="Gene3D" id="3.40.50.1110">
    <property type="entry name" value="SGNH hydrolase"/>
    <property type="match status" value="1"/>
</dbReference>
<evidence type="ECO:0000313" key="3">
    <source>
        <dbReference type="Proteomes" id="UP000245390"/>
    </source>
</evidence>
<dbReference type="InterPro" id="IPR036514">
    <property type="entry name" value="SGNH_hydro_sf"/>
</dbReference>
<keyword evidence="3" id="KW-1185">Reference proteome</keyword>
<evidence type="ECO:0008006" key="4">
    <source>
        <dbReference type="Google" id="ProtNLM"/>
    </source>
</evidence>
<reference evidence="2 3" key="1">
    <citation type="submission" date="2018-05" db="EMBL/GenBank/DDBJ databases">
        <title>Genomic Encyclopedia of Type Strains, Phase IV (KMG-IV): sequencing the most valuable type-strain genomes for metagenomic binning, comparative biology and taxonomic classification.</title>
        <authorList>
            <person name="Goeker M."/>
        </authorList>
    </citation>
    <scope>NUCLEOTIDE SEQUENCE [LARGE SCALE GENOMIC DNA]</scope>
    <source>
        <strain evidence="2 3">DSM 103371</strain>
    </source>
</reference>
<protein>
    <recommendedName>
        <fullName evidence="4">DUF4886 domain-containing protein</fullName>
    </recommendedName>
</protein>
<dbReference type="Proteomes" id="UP000245390">
    <property type="component" value="Unassembled WGS sequence"/>
</dbReference>